<sequence>MAIRTIEIARSGDMVVEKKYGMTVEEFRTDHLYPLKPVVLADATAHWPARKLFTPEFFRSRFGQREIEVDGKHYPLAEFIDRLYASTPENPAPYPGKLLLNRDFPELLEYIRPRIKYSVPDRIGNRWIPESFLCGASTHEIFFGSPGGSFPYVHYDYMGLHAWINQLVGEKEFIVVPPWDGQYLYPDPNDPWKSMVGDLKHPDLDRFPLVANATVLSFVVGPGETMFIPNGWWHTTVSKSVTISVALDQLCGSNWNRFREEVRWKFADSHPAKGAVAQAYLRALGPVLSVQERFKRAS</sequence>
<dbReference type="InterPro" id="IPR041667">
    <property type="entry name" value="Cupin_8"/>
</dbReference>
<keyword evidence="3" id="KW-1185">Reference proteome</keyword>
<dbReference type="eggNOG" id="COG2850">
    <property type="taxonomic scope" value="Bacteria"/>
</dbReference>
<proteinExistence type="predicted"/>
<dbReference type="SUPFAM" id="SSF51197">
    <property type="entry name" value="Clavaminate synthase-like"/>
    <property type="match status" value="1"/>
</dbReference>
<dbReference type="PANTHER" id="PTHR12461">
    <property type="entry name" value="HYPOXIA-INDUCIBLE FACTOR 1 ALPHA INHIBITOR-RELATED"/>
    <property type="match status" value="1"/>
</dbReference>
<dbReference type="AlphaFoldDB" id="F9UAS8"/>
<dbReference type="Pfam" id="PF13621">
    <property type="entry name" value="Cupin_8"/>
    <property type="match status" value="1"/>
</dbReference>
<dbReference type="RefSeq" id="WP_007192840.1">
    <property type="nucleotide sequence ID" value="NZ_AFWV01000006.1"/>
</dbReference>
<organism evidence="2 3">
    <name type="scientific">Thiocapsa marina 5811</name>
    <dbReference type="NCBI Taxonomy" id="768671"/>
    <lineage>
        <taxon>Bacteria</taxon>
        <taxon>Pseudomonadati</taxon>
        <taxon>Pseudomonadota</taxon>
        <taxon>Gammaproteobacteria</taxon>
        <taxon>Chromatiales</taxon>
        <taxon>Chromatiaceae</taxon>
        <taxon>Thiocapsa</taxon>
    </lineage>
</organism>
<gene>
    <name evidence="2" type="ORF">ThimaDRAFT_1964</name>
</gene>
<dbReference type="EMBL" id="AFWV01000006">
    <property type="protein sequence ID" value="EGV18546.1"/>
    <property type="molecule type" value="Genomic_DNA"/>
</dbReference>
<feature type="domain" description="JmjC" evidence="1">
    <location>
        <begin position="93"/>
        <end position="266"/>
    </location>
</feature>
<evidence type="ECO:0000259" key="1">
    <source>
        <dbReference type="PROSITE" id="PS51184"/>
    </source>
</evidence>
<name>F9UAS8_9GAMM</name>
<evidence type="ECO:0000313" key="2">
    <source>
        <dbReference type="EMBL" id="EGV18546.1"/>
    </source>
</evidence>
<protein>
    <submittedName>
        <fullName evidence="2">Transcription factor jumonji</fullName>
    </submittedName>
</protein>
<dbReference type="OrthoDB" id="479699at2"/>
<dbReference type="InterPro" id="IPR003347">
    <property type="entry name" value="JmjC_dom"/>
</dbReference>
<dbReference type="Proteomes" id="UP000005459">
    <property type="component" value="Unassembled WGS sequence"/>
</dbReference>
<evidence type="ECO:0000313" key="3">
    <source>
        <dbReference type="Proteomes" id="UP000005459"/>
    </source>
</evidence>
<reference evidence="2 3" key="1">
    <citation type="submission" date="2011-06" db="EMBL/GenBank/DDBJ databases">
        <title>The draft genome of Thiocapsa marina 5811.</title>
        <authorList>
            <consortium name="US DOE Joint Genome Institute (JGI-PGF)"/>
            <person name="Lucas S."/>
            <person name="Han J."/>
            <person name="Cheng J.-F."/>
            <person name="Goodwin L."/>
            <person name="Pitluck S."/>
            <person name="Peters L."/>
            <person name="Land M.L."/>
            <person name="Hauser L."/>
            <person name="Vogl K."/>
            <person name="Liu Z."/>
            <person name="Imhoff J."/>
            <person name="Thiel V."/>
            <person name="Frigaard N.-U."/>
            <person name="Bryant D."/>
            <person name="Woyke T.J."/>
        </authorList>
    </citation>
    <scope>NUCLEOTIDE SEQUENCE [LARGE SCALE GENOMIC DNA]</scope>
    <source>
        <strain evidence="2 3">5811</strain>
    </source>
</reference>
<dbReference type="SMART" id="SM00558">
    <property type="entry name" value="JmjC"/>
    <property type="match status" value="1"/>
</dbReference>
<dbReference type="PANTHER" id="PTHR12461:SF105">
    <property type="entry name" value="HYPOXIA-INDUCIBLE FACTOR 1-ALPHA INHIBITOR"/>
    <property type="match status" value="1"/>
</dbReference>
<dbReference type="PROSITE" id="PS51184">
    <property type="entry name" value="JMJC"/>
    <property type="match status" value="1"/>
</dbReference>
<dbReference type="Gene3D" id="2.60.120.650">
    <property type="entry name" value="Cupin"/>
    <property type="match status" value="1"/>
</dbReference>
<dbReference type="STRING" id="768671.ThimaDRAFT_1964"/>
<accession>F9UAS8</accession>